<reference evidence="2 3" key="1">
    <citation type="submission" date="2019-04" db="EMBL/GenBank/DDBJ databases">
        <authorList>
            <person name="Hwang J.C."/>
        </authorList>
    </citation>
    <scope>NUCLEOTIDE SEQUENCE [LARGE SCALE GENOMIC DNA]</scope>
    <source>
        <strain evidence="2 3">IMCC35002</strain>
    </source>
</reference>
<accession>A0A4U1BSD7</accession>
<proteinExistence type="predicted"/>
<dbReference type="InterPro" id="IPR025514">
    <property type="entry name" value="DUF4402"/>
</dbReference>
<organism evidence="2 3">
    <name type="scientific">Ferrimonas aestuarii</name>
    <dbReference type="NCBI Taxonomy" id="2569539"/>
    <lineage>
        <taxon>Bacteria</taxon>
        <taxon>Pseudomonadati</taxon>
        <taxon>Pseudomonadota</taxon>
        <taxon>Gammaproteobacteria</taxon>
        <taxon>Alteromonadales</taxon>
        <taxon>Ferrimonadaceae</taxon>
        <taxon>Ferrimonas</taxon>
    </lineage>
</organism>
<gene>
    <name evidence="2" type="ORF">FCL42_10305</name>
</gene>
<dbReference type="RefSeq" id="WP_136863337.1">
    <property type="nucleotide sequence ID" value="NZ_SWCJ01000006.1"/>
</dbReference>
<feature type="signal peptide" evidence="1">
    <location>
        <begin position="1"/>
        <end position="25"/>
    </location>
</feature>
<feature type="chain" id="PRO_5020336595" evidence="1">
    <location>
        <begin position="26"/>
        <end position="203"/>
    </location>
</feature>
<keyword evidence="1" id="KW-0732">Signal</keyword>
<protein>
    <submittedName>
        <fullName evidence="2">DUF4402 domain-containing protein</fullName>
    </submittedName>
</protein>
<sequence length="203" mass="20215">MTMMPKPLALALAVSTLALSQVAVAETVSATATVTVRNAFTLTEDSALNFGEIRATPDPTAGTTPANVATIALNSNGSWGAPSLGGVANIQVLSGGAPATFTVSGVAPFSNLTLTLPTTPVNLTTGSAPPGASKLIVNAFEATITSGANSGTRYASAGDLQADVSGEVTFAVGATLSTDNVDNVGASYMDTAYSGTYTVEVTY</sequence>
<comment type="caution">
    <text evidence="2">The sequence shown here is derived from an EMBL/GenBank/DDBJ whole genome shotgun (WGS) entry which is preliminary data.</text>
</comment>
<dbReference type="OrthoDB" id="6315379at2"/>
<evidence type="ECO:0000313" key="2">
    <source>
        <dbReference type="EMBL" id="TKB54951.1"/>
    </source>
</evidence>
<dbReference type="Pfam" id="PF14352">
    <property type="entry name" value="DUF4402"/>
    <property type="match status" value="1"/>
</dbReference>
<dbReference type="AlphaFoldDB" id="A0A4U1BSD7"/>
<evidence type="ECO:0000313" key="3">
    <source>
        <dbReference type="Proteomes" id="UP000305675"/>
    </source>
</evidence>
<name>A0A4U1BSD7_9GAMM</name>
<dbReference type="Proteomes" id="UP000305675">
    <property type="component" value="Unassembled WGS sequence"/>
</dbReference>
<keyword evidence="3" id="KW-1185">Reference proteome</keyword>
<dbReference type="EMBL" id="SWCJ01000006">
    <property type="protein sequence ID" value="TKB54951.1"/>
    <property type="molecule type" value="Genomic_DNA"/>
</dbReference>
<evidence type="ECO:0000256" key="1">
    <source>
        <dbReference type="SAM" id="SignalP"/>
    </source>
</evidence>